<name>A0A2P1M536_9LECA</name>
<protein>
    <submittedName>
        <fullName evidence="1">Uncharacterized protein</fullName>
    </submittedName>
</protein>
<organism evidence="1">
    <name type="scientific">Pertusaria plittiana</name>
    <dbReference type="NCBI Taxonomy" id="394545"/>
    <lineage>
        <taxon>Eukaryota</taxon>
        <taxon>Fungi</taxon>
        <taxon>Dikarya</taxon>
        <taxon>Ascomycota</taxon>
        <taxon>Pezizomycotina</taxon>
        <taxon>Lecanoromycetes</taxon>
        <taxon>OSLEUM clade</taxon>
        <taxon>Ostropomycetidae</taxon>
        <taxon>Pertusariales</taxon>
        <taxon>Pertusariaceae</taxon>
        <taxon>Pertusaria</taxon>
    </lineage>
</organism>
<sequence>MKILIIFKSMINSTKSNFQAHAFHLVSPSLLPLFTGITSLNLIPPKPHAFVTLPLKSVISNSFLDIYNIQV</sequence>
<keyword evidence="1" id="KW-0496">Mitochondrion</keyword>
<accession>A0A2P1M536</accession>
<dbReference type="AlphaFoldDB" id="A0A2P1M536"/>
<evidence type="ECO:0000313" key="1">
    <source>
        <dbReference type="EMBL" id="AVP25180.1"/>
    </source>
</evidence>
<geneLocation type="mitochondrion" evidence="1"/>
<gene>
    <name evidence="1" type="primary">ORF5</name>
</gene>
<proteinExistence type="predicted"/>
<dbReference type="EMBL" id="MG720572">
    <property type="protein sequence ID" value="AVP25180.1"/>
    <property type="molecule type" value="Genomic_DNA"/>
</dbReference>
<reference evidence="1" key="1">
    <citation type="journal article" date="2018" name="Mol. Ecol.">
        <title>Reductions in Complexity of Mitochondrial Genomes in Lichen-Forming Fungi Shed Light on Genome Architecture of Obligate Symbioses.</title>
        <authorList>
            <person name="Pogoda C.S."/>
            <person name="Keepers K.G."/>
            <person name="Lendemer J.C."/>
            <person name="Kane N.C."/>
            <person name="Tripp E.A."/>
        </authorList>
    </citation>
    <scope>NUCLEOTIDE SEQUENCE</scope>
</reference>